<name>A0A067FUT3_CITSI</name>
<gene>
    <name evidence="2" type="ORF">CISIN_1g042340mg</name>
</gene>
<dbReference type="STRING" id="2711.A0A067FUT3"/>
<dbReference type="Proteomes" id="UP000027120">
    <property type="component" value="Unassembled WGS sequence"/>
</dbReference>
<dbReference type="AlphaFoldDB" id="A0A067FUT3"/>
<keyword evidence="3" id="KW-1185">Reference proteome</keyword>
<accession>A0A067FUT3</accession>
<evidence type="ECO:0000313" key="2">
    <source>
        <dbReference type="EMBL" id="KDO69935.1"/>
    </source>
</evidence>
<dbReference type="EMBL" id="KK784891">
    <property type="protein sequence ID" value="KDO69935.1"/>
    <property type="molecule type" value="Genomic_DNA"/>
</dbReference>
<feature type="region of interest" description="Disordered" evidence="1">
    <location>
        <begin position="54"/>
        <end position="88"/>
    </location>
</feature>
<dbReference type="PaxDb" id="2711-XP_006484481.1"/>
<feature type="compositionally biased region" description="Polar residues" evidence="1">
    <location>
        <begin position="61"/>
        <end position="79"/>
    </location>
</feature>
<reference evidence="2 3" key="1">
    <citation type="submission" date="2014-04" db="EMBL/GenBank/DDBJ databases">
        <authorList>
            <consortium name="International Citrus Genome Consortium"/>
            <person name="Gmitter F."/>
            <person name="Chen C."/>
            <person name="Farmerie W."/>
            <person name="Harkins T."/>
            <person name="Desany B."/>
            <person name="Mohiuddin M."/>
            <person name="Kodira C."/>
            <person name="Borodovsky M."/>
            <person name="Lomsadze A."/>
            <person name="Burns P."/>
            <person name="Jenkins J."/>
            <person name="Prochnik S."/>
            <person name="Shu S."/>
            <person name="Chapman J."/>
            <person name="Pitluck S."/>
            <person name="Schmutz J."/>
            <person name="Rokhsar D."/>
        </authorList>
    </citation>
    <scope>NUCLEOTIDE SEQUENCE</scope>
</reference>
<sequence>MKKSNSKSDQSNEVEKLLEAAHDEMLLKLSVDSHIASISSNYLDADLDRRFQALRSRPSVPRQSKSQSATPSQSQTRRNVSVDDELKSSLGDDLSARFAALKASSSSSSANDDNKYDGVDVGPKIPDGDVDDGEDEVEKIIRWAQDAARLDPSPPSDDDDDKDSDRDTDSDSDDDEEQQPQRNKGRRKQ</sequence>
<evidence type="ECO:0000313" key="3">
    <source>
        <dbReference type="Proteomes" id="UP000027120"/>
    </source>
</evidence>
<organism evidence="2 3">
    <name type="scientific">Citrus sinensis</name>
    <name type="common">Sweet orange</name>
    <name type="synonym">Citrus aurantium var. sinensis</name>
    <dbReference type="NCBI Taxonomy" id="2711"/>
    <lineage>
        <taxon>Eukaryota</taxon>
        <taxon>Viridiplantae</taxon>
        <taxon>Streptophyta</taxon>
        <taxon>Embryophyta</taxon>
        <taxon>Tracheophyta</taxon>
        <taxon>Spermatophyta</taxon>
        <taxon>Magnoliopsida</taxon>
        <taxon>eudicotyledons</taxon>
        <taxon>Gunneridae</taxon>
        <taxon>Pentapetalae</taxon>
        <taxon>rosids</taxon>
        <taxon>malvids</taxon>
        <taxon>Sapindales</taxon>
        <taxon>Rutaceae</taxon>
        <taxon>Aurantioideae</taxon>
        <taxon>Citrus</taxon>
    </lineage>
</organism>
<feature type="region of interest" description="Disordered" evidence="1">
    <location>
        <begin position="101"/>
        <end position="189"/>
    </location>
</feature>
<feature type="compositionally biased region" description="Acidic residues" evidence="1">
    <location>
        <begin position="128"/>
        <end position="137"/>
    </location>
</feature>
<proteinExistence type="predicted"/>
<feature type="compositionally biased region" description="Low complexity" evidence="1">
    <location>
        <begin position="101"/>
        <end position="110"/>
    </location>
</feature>
<dbReference type="eggNOG" id="ENOG502SA50">
    <property type="taxonomic scope" value="Eukaryota"/>
</dbReference>
<protein>
    <submittedName>
        <fullName evidence="2">Uncharacterized protein</fullName>
    </submittedName>
</protein>
<evidence type="ECO:0000256" key="1">
    <source>
        <dbReference type="SAM" id="MobiDB-lite"/>
    </source>
</evidence>